<sequence length="167" mass="17134">MAAIFSLPMLTGILVVTRDLAVTNDIFKDGVGQAEEVVATTGKALGAADQLPSADAATGQSLPEVVGALNSLSKAQTTLGALGGQLDTLGTVLTRADSHLVSIVEATRTSTEQAGAAAKPLEGIVGPLADSDEKVRCLAGMLDETSARAQRIESKLRILLVLPELSR</sequence>
<protein>
    <recommendedName>
        <fullName evidence="3">Methyl-accepting chemotaxis protein</fullName>
    </recommendedName>
</protein>
<gene>
    <name evidence="1" type="ORF">R4I43_28500</name>
</gene>
<reference evidence="1 2" key="1">
    <citation type="submission" date="2023-10" db="EMBL/GenBank/DDBJ databases">
        <title>Saccharopolyspora sp. nov., isolated from mangrove soil.</title>
        <authorList>
            <person name="Lu Y."/>
            <person name="Liu W."/>
        </authorList>
    </citation>
    <scope>NUCLEOTIDE SEQUENCE [LARGE SCALE GENOMIC DNA]</scope>
    <source>
        <strain evidence="1 2">S2-29</strain>
    </source>
</reference>
<evidence type="ECO:0008006" key="3">
    <source>
        <dbReference type="Google" id="ProtNLM"/>
    </source>
</evidence>
<dbReference type="RefSeq" id="WP_324268788.1">
    <property type="nucleotide sequence ID" value="NZ_JAWLNX010000027.1"/>
</dbReference>
<keyword evidence="2" id="KW-1185">Reference proteome</keyword>
<evidence type="ECO:0000313" key="1">
    <source>
        <dbReference type="EMBL" id="MEB3371353.1"/>
    </source>
</evidence>
<proteinExistence type="predicted"/>
<evidence type="ECO:0000313" key="2">
    <source>
        <dbReference type="Proteomes" id="UP001327093"/>
    </source>
</evidence>
<organism evidence="1 2">
    <name type="scientific">Saccharopolyspora mangrovi</name>
    <dbReference type="NCBI Taxonomy" id="3082379"/>
    <lineage>
        <taxon>Bacteria</taxon>
        <taxon>Bacillati</taxon>
        <taxon>Actinomycetota</taxon>
        <taxon>Actinomycetes</taxon>
        <taxon>Pseudonocardiales</taxon>
        <taxon>Pseudonocardiaceae</taxon>
        <taxon>Saccharopolyspora</taxon>
    </lineage>
</organism>
<accession>A0ABU6AIS6</accession>
<name>A0ABU6AIS6_9PSEU</name>
<dbReference type="EMBL" id="JAWLNX010000027">
    <property type="protein sequence ID" value="MEB3371353.1"/>
    <property type="molecule type" value="Genomic_DNA"/>
</dbReference>
<comment type="caution">
    <text evidence="1">The sequence shown here is derived from an EMBL/GenBank/DDBJ whole genome shotgun (WGS) entry which is preliminary data.</text>
</comment>
<dbReference type="Proteomes" id="UP001327093">
    <property type="component" value="Unassembled WGS sequence"/>
</dbReference>